<evidence type="ECO:0000256" key="4">
    <source>
        <dbReference type="SAM" id="MobiDB-lite"/>
    </source>
</evidence>
<keyword evidence="7" id="KW-1185">Reference proteome</keyword>
<dbReference type="Gene3D" id="3.40.50.300">
    <property type="entry name" value="P-loop containing nucleotide triphosphate hydrolases"/>
    <property type="match status" value="2"/>
</dbReference>
<dbReference type="SUPFAM" id="SSF52540">
    <property type="entry name" value="P-loop containing nucleoside triphosphate hydrolases"/>
    <property type="match status" value="2"/>
</dbReference>
<keyword evidence="1" id="KW-0677">Repeat</keyword>
<evidence type="ECO:0000256" key="1">
    <source>
        <dbReference type="ARBA" id="ARBA00022737"/>
    </source>
</evidence>
<dbReference type="InterPro" id="IPR003593">
    <property type="entry name" value="AAA+_ATPase"/>
</dbReference>
<feature type="domain" description="ABC transporter" evidence="5">
    <location>
        <begin position="344"/>
        <end position="545"/>
    </location>
</feature>
<dbReference type="PROSITE" id="PS00211">
    <property type="entry name" value="ABC_TRANSPORTER_1"/>
    <property type="match status" value="1"/>
</dbReference>
<keyword evidence="3 6" id="KW-0067">ATP-binding</keyword>
<evidence type="ECO:0000256" key="3">
    <source>
        <dbReference type="ARBA" id="ARBA00022840"/>
    </source>
</evidence>
<accession>A0A418MSW9</accession>
<gene>
    <name evidence="6" type="ORF">D2L64_16440</name>
</gene>
<evidence type="ECO:0000313" key="6">
    <source>
        <dbReference type="EMBL" id="RIV37155.1"/>
    </source>
</evidence>
<dbReference type="PANTHER" id="PTHR19211">
    <property type="entry name" value="ATP-BINDING TRANSPORT PROTEIN-RELATED"/>
    <property type="match status" value="1"/>
</dbReference>
<dbReference type="GO" id="GO:0005524">
    <property type="term" value="F:ATP binding"/>
    <property type="evidence" value="ECO:0007669"/>
    <property type="project" value="UniProtKB-KW"/>
</dbReference>
<dbReference type="GO" id="GO:0016887">
    <property type="term" value="F:ATP hydrolysis activity"/>
    <property type="evidence" value="ECO:0007669"/>
    <property type="project" value="InterPro"/>
</dbReference>
<dbReference type="InterPro" id="IPR027417">
    <property type="entry name" value="P-loop_NTPase"/>
</dbReference>
<dbReference type="InterPro" id="IPR017871">
    <property type="entry name" value="ABC_transporter-like_CS"/>
</dbReference>
<reference evidence="6 7" key="1">
    <citation type="submission" date="2018-08" db="EMBL/GenBank/DDBJ databases">
        <title>Jishengella sp. nov., isolated from a root of Azadirachta indica A. Juss. var. siamensis Valenton.</title>
        <authorList>
            <person name="Kuncharoen N."/>
            <person name="Tanasupawat S."/>
            <person name="Kudo T."/>
            <person name="Ohkuma M."/>
        </authorList>
    </citation>
    <scope>NUCLEOTIDE SEQUENCE [LARGE SCALE GENOMIC DNA]</scope>
    <source>
        <strain evidence="6 7">AZ1-13</strain>
    </source>
</reference>
<proteinExistence type="predicted"/>
<protein>
    <submittedName>
        <fullName evidence="6">ABC transporter ATP-binding protein</fullName>
    </submittedName>
</protein>
<feature type="domain" description="ABC transporter" evidence="5">
    <location>
        <begin position="5"/>
        <end position="264"/>
    </location>
</feature>
<dbReference type="InterPro" id="IPR050611">
    <property type="entry name" value="ABCF"/>
</dbReference>
<dbReference type="RefSeq" id="WP_119577499.1">
    <property type="nucleotide sequence ID" value="NZ_QXEC01000015.1"/>
</dbReference>
<evidence type="ECO:0000259" key="5">
    <source>
        <dbReference type="PROSITE" id="PS50893"/>
    </source>
</evidence>
<comment type="caution">
    <text evidence="6">The sequence shown here is derived from an EMBL/GenBank/DDBJ whole genome shotgun (WGS) entry which is preliminary data.</text>
</comment>
<dbReference type="Pfam" id="PF00005">
    <property type="entry name" value="ABC_tran"/>
    <property type="match status" value="2"/>
</dbReference>
<dbReference type="CDD" id="cd03221">
    <property type="entry name" value="ABCF_EF-3"/>
    <property type="match status" value="2"/>
</dbReference>
<dbReference type="PROSITE" id="PS50893">
    <property type="entry name" value="ABC_TRANSPORTER_2"/>
    <property type="match status" value="2"/>
</dbReference>
<dbReference type="PANTHER" id="PTHR19211:SF123">
    <property type="entry name" value="ABC TRANSPORTER"/>
    <property type="match status" value="1"/>
</dbReference>
<dbReference type="FunFam" id="3.40.50.300:FF:001320">
    <property type="entry name" value="Heme ABC transporter ATP-binding protein"/>
    <property type="match status" value="1"/>
</dbReference>
<dbReference type="FunFam" id="3.40.50.300:FF:001807">
    <property type="entry name" value="ABC transporter ATP-binding protein"/>
    <property type="match status" value="1"/>
</dbReference>
<dbReference type="AlphaFoldDB" id="A0A418MSW9"/>
<name>A0A418MSW9_9ACTN</name>
<evidence type="ECO:0000256" key="2">
    <source>
        <dbReference type="ARBA" id="ARBA00022741"/>
    </source>
</evidence>
<organism evidence="6 7">
    <name type="scientific">Micromonospora radicis</name>
    <dbReference type="NCBI Taxonomy" id="1894971"/>
    <lineage>
        <taxon>Bacteria</taxon>
        <taxon>Bacillati</taxon>
        <taxon>Actinomycetota</taxon>
        <taxon>Actinomycetes</taxon>
        <taxon>Micromonosporales</taxon>
        <taxon>Micromonosporaceae</taxon>
        <taxon>Micromonospora</taxon>
    </lineage>
</organism>
<evidence type="ECO:0000313" key="7">
    <source>
        <dbReference type="Proteomes" id="UP000283832"/>
    </source>
</evidence>
<dbReference type="InterPro" id="IPR003439">
    <property type="entry name" value="ABC_transporter-like_ATP-bd"/>
</dbReference>
<dbReference type="EMBL" id="QXEC01000015">
    <property type="protein sequence ID" value="RIV37155.1"/>
    <property type="molecule type" value="Genomic_DNA"/>
</dbReference>
<dbReference type="SMART" id="SM00382">
    <property type="entry name" value="AAA"/>
    <property type="match status" value="2"/>
</dbReference>
<dbReference type="Proteomes" id="UP000283832">
    <property type="component" value="Unassembled WGS sequence"/>
</dbReference>
<sequence length="545" mass="57793">MSATLIAKDLAAGHGDRTLFTGLDLVVAPGDVIGLVGVNGAGKSTLLRTLAGLLPVAAGSVAVSPPGASVGHLPQEPERRPGETVRAFLTRRTGVTAAQAALDAAAEALTVGEPGADDAYAAALESWLGLGGADLDERAEEVTAELGLAVDLDHEMTGLSGGQAARAGLASLLLSRYDVFLLDEPTNDLDLAGLERLERFVTGLRAGTVLVSHDREFLARTVTRVLELDLHQQQVNQFGGGYAAYLEERDVARRQARAEYEEYADTRSSLEERARTQRAWMDKGVRNARRKATDSDKLGRKFRSEASEKQAAKARQTERLIERLAVVEEPRKEWELRMEIAAAPRAGAVAATLRDAVVRRGDFTLGPVHLQIGYADRVAVTGPNGSGKSTLLGALLGRLPLAAGQAALGPGVLVGEVDQARGLFLGDGPLLDAFQAAVPDLSPADARTLLAKFGLRAQHVLRPAATLSPGERTRAALALLQGRGVNLLVLDEPTNHLDLPAIEQLESALAGYPGTLLLVTHDRRMLDAVRVDRRLSVTAGQVTES</sequence>
<feature type="region of interest" description="Disordered" evidence="4">
    <location>
        <begin position="281"/>
        <end position="314"/>
    </location>
</feature>
<keyword evidence="2" id="KW-0547">Nucleotide-binding</keyword>
<dbReference type="OrthoDB" id="4500804at2"/>